<dbReference type="WBParaSite" id="TCLT_0001061101-mRNA-1">
    <property type="protein sequence ID" value="TCLT_0001061101-mRNA-1"/>
    <property type="gene ID" value="TCLT_0001061101"/>
</dbReference>
<protein>
    <submittedName>
        <fullName evidence="1 3">Uncharacterized protein</fullName>
    </submittedName>
</protein>
<accession>A0A0N5DBP4</accession>
<evidence type="ECO:0000313" key="2">
    <source>
        <dbReference type="Proteomes" id="UP000276776"/>
    </source>
</evidence>
<organism evidence="3">
    <name type="scientific">Thelazia callipaeda</name>
    <name type="common">Oriental eyeworm</name>
    <name type="synonym">Parasitic nematode</name>
    <dbReference type="NCBI Taxonomy" id="103827"/>
    <lineage>
        <taxon>Eukaryota</taxon>
        <taxon>Metazoa</taxon>
        <taxon>Ecdysozoa</taxon>
        <taxon>Nematoda</taxon>
        <taxon>Chromadorea</taxon>
        <taxon>Rhabditida</taxon>
        <taxon>Spirurina</taxon>
        <taxon>Spiruromorpha</taxon>
        <taxon>Thelazioidea</taxon>
        <taxon>Thelaziidae</taxon>
        <taxon>Thelazia</taxon>
    </lineage>
</organism>
<dbReference type="Proteomes" id="UP000276776">
    <property type="component" value="Unassembled WGS sequence"/>
</dbReference>
<name>A0A0N5DBP4_THECL</name>
<proteinExistence type="predicted"/>
<gene>
    <name evidence="1" type="ORF">TCLT_LOCUS10595</name>
</gene>
<reference evidence="3" key="1">
    <citation type="submission" date="2017-02" db="UniProtKB">
        <authorList>
            <consortium name="WormBaseParasite"/>
        </authorList>
    </citation>
    <scope>IDENTIFICATION</scope>
</reference>
<dbReference type="EMBL" id="UYYF01005200">
    <property type="protein sequence ID" value="VDN08302.1"/>
    <property type="molecule type" value="Genomic_DNA"/>
</dbReference>
<evidence type="ECO:0000313" key="3">
    <source>
        <dbReference type="WBParaSite" id="TCLT_0001061101-mRNA-1"/>
    </source>
</evidence>
<reference evidence="1 2" key="2">
    <citation type="submission" date="2018-11" db="EMBL/GenBank/DDBJ databases">
        <authorList>
            <consortium name="Pathogen Informatics"/>
        </authorList>
    </citation>
    <scope>NUCLEOTIDE SEQUENCE [LARGE SCALE GENOMIC DNA]</scope>
</reference>
<sequence length="72" mass="8097">MDGKWVGVIRGRCISLFSSLEGIMAADDVKREEITNNNDDYNGEGINERTKMAEHIAAVHLFLSDRVRCTAR</sequence>
<evidence type="ECO:0000313" key="1">
    <source>
        <dbReference type="EMBL" id="VDN08302.1"/>
    </source>
</evidence>
<dbReference type="AlphaFoldDB" id="A0A0N5DBP4"/>
<keyword evidence="2" id="KW-1185">Reference proteome</keyword>